<proteinExistence type="inferred from homology"/>
<accession>A0A9D4S161</accession>
<organism evidence="7 8">
    <name type="scientific">Dreissena polymorpha</name>
    <name type="common">Zebra mussel</name>
    <name type="synonym">Mytilus polymorpha</name>
    <dbReference type="NCBI Taxonomy" id="45954"/>
    <lineage>
        <taxon>Eukaryota</taxon>
        <taxon>Metazoa</taxon>
        <taxon>Spiralia</taxon>
        <taxon>Lophotrochozoa</taxon>
        <taxon>Mollusca</taxon>
        <taxon>Bivalvia</taxon>
        <taxon>Autobranchia</taxon>
        <taxon>Heteroconchia</taxon>
        <taxon>Euheterodonta</taxon>
        <taxon>Imparidentia</taxon>
        <taxon>Neoheterodontei</taxon>
        <taxon>Myida</taxon>
        <taxon>Dreissenoidea</taxon>
        <taxon>Dreissenidae</taxon>
        <taxon>Dreissena</taxon>
    </lineage>
</organism>
<comment type="subcellular location">
    <subcellularLocation>
        <location evidence="1 6">Membrane</location>
        <topology evidence="1 6">Multi-pass membrane protein</topology>
    </subcellularLocation>
</comment>
<dbReference type="InterPro" id="IPR018499">
    <property type="entry name" value="Tetraspanin/Peripherin"/>
</dbReference>
<dbReference type="CDD" id="cd03127">
    <property type="entry name" value="tetraspanin_LEL"/>
    <property type="match status" value="1"/>
</dbReference>
<feature type="transmembrane region" description="Helical" evidence="6">
    <location>
        <begin position="231"/>
        <end position="255"/>
    </location>
</feature>
<dbReference type="PRINTS" id="PR00259">
    <property type="entry name" value="TMFOUR"/>
</dbReference>
<keyword evidence="5 6" id="KW-0472">Membrane</keyword>
<evidence type="ECO:0000256" key="4">
    <source>
        <dbReference type="ARBA" id="ARBA00022989"/>
    </source>
</evidence>
<dbReference type="Proteomes" id="UP000828390">
    <property type="component" value="Unassembled WGS sequence"/>
</dbReference>
<dbReference type="GO" id="GO:0005886">
    <property type="term" value="C:plasma membrane"/>
    <property type="evidence" value="ECO:0007669"/>
    <property type="project" value="TreeGrafter"/>
</dbReference>
<protein>
    <recommendedName>
        <fullName evidence="6">Tetraspanin</fullName>
    </recommendedName>
</protein>
<dbReference type="PROSITE" id="PS51257">
    <property type="entry name" value="PROKAR_LIPOPROTEIN"/>
    <property type="match status" value="1"/>
</dbReference>
<keyword evidence="3 6" id="KW-0812">Transmembrane</keyword>
<dbReference type="EMBL" id="JAIWYP010000001">
    <property type="protein sequence ID" value="KAH3886052.1"/>
    <property type="molecule type" value="Genomic_DNA"/>
</dbReference>
<feature type="transmembrane region" description="Helical" evidence="6">
    <location>
        <begin position="89"/>
        <end position="114"/>
    </location>
</feature>
<dbReference type="PANTHER" id="PTHR19282:SF544">
    <property type="entry name" value="TETRASPANIN"/>
    <property type="match status" value="1"/>
</dbReference>
<dbReference type="PIRSF" id="PIRSF002419">
    <property type="entry name" value="Tetraspanin"/>
    <property type="match status" value="1"/>
</dbReference>
<reference evidence="7" key="2">
    <citation type="submission" date="2020-11" db="EMBL/GenBank/DDBJ databases">
        <authorList>
            <person name="McCartney M.A."/>
            <person name="Auch B."/>
            <person name="Kono T."/>
            <person name="Mallez S."/>
            <person name="Becker A."/>
            <person name="Gohl D.M."/>
            <person name="Silverstein K.A.T."/>
            <person name="Koren S."/>
            <person name="Bechman K.B."/>
            <person name="Herman A."/>
            <person name="Abrahante J.E."/>
            <person name="Garbe J."/>
        </authorList>
    </citation>
    <scope>NUCLEOTIDE SEQUENCE</scope>
    <source>
        <strain evidence="7">Duluth1</strain>
        <tissue evidence="7">Whole animal</tissue>
    </source>
</reference>
<gene>
    <name evidence="7" type="ORF">DPMN_010053</name>
</gene>
<evidence type="ECO:0000256" key="3">
    <source>
        <dbReference type="ARBA" id="ARBA00022692"/>
    </source>
</evidence>
<name>A0A9D4S161_DREPO</name>
<comment type="similarity">
    <text evidence="2 6">Belongs to the tetraspanin (TM4SF) family.</text>
</comment>
<evidence type="ECO:0000256" key="1">
    <source>
        <dbReference type="ARBA" id="ARBA00004141"/>
    </source>
</evidence>
<feature type="transmembrane region" description="Helical" evidence="6">
    <location>
        <begin position="57"/>
        <end position="77"/>
    </location>
</feature>
<feature type="transmembrane region" description="Helical" evidence="6">
    <location>
        <begin position="12"/>
        <end position="37"/>
    </location>
</feature>
<dbReference type="InterPro" id="IPR008952">
    <property type="entry name" value="Tetraspanin_EC2_sf"/>
</dbReference>
<evidence type="ECO:0000313" key="8">
    <source>
        <dbReference type="Proteomes" id="UP000828390"/>
    </source>
</evidence>
<keyword evidence="8" id="KW-1185">Reference proteome</keyword>
<dbReference type="PANTHER" id="PTHR19282">
    <property type="entry name" value="TETRASPANIN"/>
    <property type="match status" value="1"/>
</dbReference>
<evidence type="ECO:0000256" key="2">
    <source>
        <dbReference type="ARBA" id="ARBA00006840"/>
    </source>
</evidence>
<dbReference type="Pfam" id="PF00335">
    <property type="entry name" value="Tetraspanin"/>
    <property type="match status" value="1"/>
</dbReference>
<dbReference type="AlphaFoldDB" id="A0A9D4S161"/>
<keyword evidence="4 6" id="KW-1133">Transmembrane helix</keyword>
<evidence type="ECO:0000313" key="7">
    <source>
        <dbReference type="EMBL" id="KAH3886052.1"/>
    </source>
</evidence>
<comment type="caution">
    <text evidence="7">The sequence shown here is derived from an EMBL/GenBank/DDBJ whole genome shotgun (WGS) entry which is preliminary data.</text>
</comment>
<evidence type="ECO:0000256" key="6">
    <source>
        <dbReference type="RuleBase" id="RU361218"/>
    </source>
</evidence>
<dbReference type="SUPFAM" id="SSF48652">
    <property type="entry name" value="Tetraspanin"/>
    <property type="match status" value="1"/>
</dbReference>
<dbReference type="Gene3D" id="1.10.1450.10">
    <property type="entry name" value="Tetraspanin"/>
    <property type="match status" value="1"/>
</dbReference>
<reference evidence="7" key="1">
    <citation type="journal article" date="2019" name="bioRxiv">
        <title>The Genome of the Zebra Mussel, Dreissena polymorpha: A Resource for Invasive Species Research.</title>
        <authorList>
            <person name="McCartney M.A."/>
            <person name="Auch B."/>
            <person name="Kono T."/>
            <person name="Mallez S."/>
            <person name="Zhang Y."/>
            <person name="Obille A."/>
            <person name="Becker A."/>
            <person name="Abrahante J.E."/>
            <person name="Garbe J."/>
            <person name="Badalamenti J.P."/>
            <person name="Herman A."/>
            <person name="Mangelson H."/>
            <person name="Liachko I."/>
            <person name="Sullivan S."/>
            <person name="Sone E.D."/>
            <person name="Koren S."/>
            <person name="Silverstein K.A.T."/>
            <person name="Beckman K.B."/>
            <person name="Gohl D.M."/>
        </authorList>
    </citation>
    <scope>NUCLEOTIDE SEQUENCE</scope>
    <source>
        <strain evidence="7">Duluth1</strain>
        <tissue evidence="7">Whole animal</tissue>
    </source>
</reference>
<dbReference type="OrthoDB" id="5870230at2759"/>
<dbReference type="InterPro" id="IPR000301">
    <property type="entry name" value="Tetraspanin_animals"/>
</dbReference>
<evidence type="ECO:0000256" key="5">
    <source>
        <dbReference type="ARBA" id="ARBA00023136"/>
    </source>
</evidence>
<sequence length="270" mass="29693">MAEGKLAKCSRFLLIILNLVFWLIGVVLLGCGLWVVASDSAEKKVTEWLHMSIDQDTLNAVGYTAVGIGAFMFLIGFAGCCGAIRENAILLGGYIIFMVILLCGELAAIVYVAVERSSIEAQLKVKLLTDVRNYTSLSNKTTALDLLQAKGRCCGVDNFTDYRDNVFFKTDKQNSSVPNSCCQSYMRGTSSIPVDRDMCQLEARLGLLNGSQLFTKGCLNSIRELIDDNSAIWIGVASGILVLELIGVVLAIYLCRNRTDYDFDYDEDQL</sequence>